<dbReference type="EMBL" id="PEWD01000086">
    <property type="protein sequence ID" value="PIU68272.1"/>
    <property type="molecule type" value="Genomic_DNA"/>
</dbReference>
<feature type="domain" description="Mur ligase central" evidence="4">
    <location>
        <begin position="44"/>
        <end position="270"/>
    </location>
</feature>
<name>A0A2M7ALK7_UNCKA</name>
<dbReference type="InterPro" id="IPR036565">
    <property type="entry name" value="Mur-like_cat_sf"/>
</dbReference>
<sequence length="464" mass="52335">MQKLILKLKSLIPQRLRNFYHLLIAIGANLYYRNPSRKLFVIGVTGTDGKTTTVNLIYHLLKTAGKKVSLISTVKAIIGEEEYHLGFHVTTPDSREIQKFISLAALAGSEYLILETTSHALDQFRVWGVNFRMGVLTNITSEHLDYHKNYENYLQSKAKLFKKTALAILNADDPSFAKLKSEVKGRVLSYGIKKSADVMAIHIRHEALETRFDVTFSQAEVLAANQWGQEDLKYGNEFELGDEKYLEYPIRSNLLGEFNINNILAAIACVLKLNLSPQEIMEGIQSFMPPQGRMERVETGRDFEVMIDFAHTPGAFEKVLPFVKSITRGRLVHVFGAAGLRDFAKRPKMGAISAQYADLIVLTAEDPRTEDVNQIMSEIASGAKKGQFKEVSVAAFEKSEKGQLFLIPDRQDAIEFAVRKLAQRDDLIFISGKGHETSMCLGHQEFPWSERKAVVEALKERKDF</sequence>
<dbReference type="InterPro" id="IPR005761">
    <property type="entry name" value="UDP-N-AcMur-Glu-dNH2Pim_ligase"/>
</dbReference>
<dbReference type="GO" id="GO:0005524">
    <property type="term" value="F:ATP binding"/>
    <property type="evidence" value="ECO:0007669"/>
    <property type="project" value="InterPro"/>
</dbReference>
<evidence type="ECO:0000256" key="2">
    <source>
        <dbReference type="RuleBase" id="RU004135"/>
    </source>
</evidence>
<comment type="caution">
    <text evidence="5">The sequence shown here is derived from an EMBL/GenBank/DDBJ whole genome shotgun (WGS) entry which is preliminary data.</text>
</comment>
<evidence type="ECO:0000313" key="5">
    <source>
        <dbReference type="EMBL" id="PIU68272.1"/>
    </source>
</evidence>
<dbReference type="PANTHER" id="PTHR23135:SF4">
    <property type="entry name" value="UDP-N-ACETYLMURAMOYL-L-ALANYL-D-GLUTAMATE--2,6-DIAMINOPIMELATE LIGASE MURE HOMOLOG, CHLOROPLASTIC"/>
    <property type="match status" value="1"/>
</dbReference>
<dbReference type="Pfam" id="PF02875">
    <property type="entry name" value="Mur_ligase_C"/>
    <property type="match status" value="1"/>
</dbReference>
<dbReference type="GO" id="GO:0009252">
    <property type="term" value="P:peptidoglycan biosynthetic process"/>
    <property type="evidence" value="ECO:0007669"/>
    <property type="project" value="UniProtKB-UniPathway"/>
</dbReference>
<gene>
    <name evidence="5" type="ORF">COS81_04590</name>
</gene>
<dbReference type="GO" id="GO:0005737">
    <property type="term" value="C:cytoplasm"/>
    <property type="evidence" value="ECO:0007669"/>
    <property type="project" value="UniProtKB-SubCell"/>
</dbReference>
<dbReference type="PANTHER" id="PTHR23135">
    <property type="entry name" value="MUR LIGASE FAMILY MEMBER"/>
    <property type="match status" value="1"/>
</dbReference>
<dbReference type="AlphaFoldDB" id="A0A2M7ALK7"/>
<comment type="similarity">
    <text evidence="1">Belongs to the MurCDEF family. MurE subfamily.</text>
</comment>
<keyword evidence="2" id="KW-0132">Cell division</keyword>
<feature type="domain" description="Mur ligase C-terminal" evidence="3">
    <location>
        <begin position="292"/>
        <end position="434"/>
    </location>
</feature>
<comment type="subcellular location">
    <subcellularLocation>
        <location evidence="2">Cytoplasm</location>
    </subcellularLocation>
</comment>
<dbReference type="UniPathway" id="UPA00219"/>
<evidence type="ECO:0000256" key="1">
    <source>
        <dbReference type="ARBA" id="ARBA00005898"/>
    </source>
</evidence>
<keyword evidence="2" id="KW-0961">Cell wall biogenesis/degradation</keyword>
<protein>
    <submittedName>
        <fullName evidence="5">UDP-N-acetylmuramoyl-L-alanyl-D-glutamate--2, 6-diaminopimelate ligase</fullName>
    </submittedName>
</protein>
<dbReference type="GO" id="GO:0071555">
    <property type="term" value="P:cell wall organization"/>
    <property type="evidence" value="ECO:0007669"/>
    <property type="project" value="UniProtKB-KW"/>
</dbReference>
<reference evidence="6" key="1">
    <citation type="submission" date="2017-09" db="EMBL/GenBank/DDBJ databases">
        <title>Depth-based differentiation of microbial function through sediment-hosted aquifers and enrichment of novel symbionts in the deep terrestrial subsurface.</title>
        <authorList>
            <person name="Probst A.J."/>
            <person name="Ladd B."/>
            <person name="Jarett J.K."/>
            <person name="Geller-Mcgrath D.E."/>
            <person name="Sieber C.M.K."/>
            <person name="Emerson J.B."/>
            <person name="Anantharaman K."/>
            <person name="Thomas B.C."/>
            <person name="Malmstrom R."/>
            <person name="Stieglmeier M."/>
            <person name="Klingl A."/>
            <person name="Woyke T."/>
            <person name="Ryan C.M."/>
            <person name="Banfield J.F."/>
        </authorList>
    </citation>
    <scope>NUCLEOTIDE SEQUENCE [LARGE SCALE GENOMIC DNA]</scope>
</reference>
<comment type="pathway">
    <text evidence="2">Cell wall biogenesis; peptidoglycan biosynthesis.</text>
</comment>
<keyword evidence="2" id="KW-0133">Cell shape</keyword>
<keyword evidence="2" id="KW-0573">Peptidoglycan synthesis</keyword>
<evidence type="ECO:0000313" key="6">
    <source>
        <dbReference type="Proteomes" id="UP000229916"/>
    </source>
</evidence>
<dbReference type="GO" id="GO:0016881">
    <property type="term" value="F:acid-amino acid ligase activity"/>
    <property type="evidence" value="ECO:0007669"/>
    <property type="project" value="InterPro"/>
</dbReference>
<dbReference type="SUPFAM" id="SSF53623">
    <property type="entry name" value="MurD-like peptide ligases, catalytic domain"/>
    <property type="match status" value="1"/>
</dbReference>
<dbReference type="NCBIfam" id="NF001126">
    <property type="entry name" value="PRK00139.1-4"/>
    <property type="match status" value="1"/>
</dbReference>
<dbReference type="Proteomes" id="UP000229916">
    <property type="component" value="Unassembled WGS sequence"/>
</dbReference>
<dbReference type="Gene3D" id="3.40.1190.10">
    <property type="entry name" value="Mur-like, catalytic domain"/>
    <property type="match status" value="1"/>
</dbReference>
<dbReference type="GO" id="GO:0008360">
    <property type="term" value="P:regulation of cell shape"/>
    <property type="evidence" value="ECO:0007669"/>
    <property type="project" value="UniProtKB-KW"/>
</dbReference>
<evidence type="ECO:0000259" key="4">
    <source>
        <dbReference type="Pfam" id="PF08245"/>
    </source>
</evidence>
<dbReference type="InterPro" id="IPR013221">
    <property type="entry name" value="Mur_ligase_cen"/>
</dbReference>
<evidence type="ECO:0000259" key="3">
    <source>
        <dbReference type="Pfam" id="PF02875"/>
    </source>
</evidence>
<dbReference type="GO" id="GO:0051301">
    <property type="term" value="P:cell division"/>
    <property type="evidence" value="ECO:0007669"/>
    <property type="project" value="UniProtKB-KW"/>
</dbReference>
<dbReference type="Pfam" id="PF08245">
    <property type="entry name" value="Mur_ligase_M"/>
    <property type="match status" value="1"/>
</dbReference>
<keyword evidence="2" id="KW-0131">Cell cycle</keyword>
<keyword evidence="5" id="KW-0436">Ligase</keyword>
<dbReference type="InterPro" id="IPR036615">
    <property type="entry name" value="Mur_ligase_C_dom_sf"/>
</dbReference>
<dbReference type="NCBIfam" id="TIGR01085">
    <property type="entry name" value="murE"/>
    <property type="match status" value="1"/>
</dbReference>
<dbReference type="SUPFAM" id="SSF53244">
    <property type="entry name" value="MurD-like peptide ligases, peptide-binding domain"/>
    <property type="match status" value="1"/>
</dbReference>
<organism evidence="5 6">
    <name type="scientific">candidate division WWE3 bacterium CG06_land_8_20_14_3_00_42_16</name>
    <dbReference type="NCBI Taxonomy" id="1975083"/>
    <lineage>
        <taxon>Bacteria</taxon>
        <taxon>Katanobacteria</taxon>
    </lineage>
</organism>
<proteinExistence type="inferred from homology"/>
<dbReference type="Gene3D" id="3.90.190.20">
    <property type="entry name" value="Mur ligase, C-terminal domain"/>
    <property type="match status" value="1"/>
</dbReference>
<accession>A0A2M7ALK7</accession>
<dbReference type="InterPro" id="IPR004101">
    <property type="entry name" value="Mur_ligase_C"/>
</dbReference>